<organism evidence="6 7">
    <name type="scientific">Serratia proteamaculans</name>
    <dbReference type="NCBI Taxonomy" id="28151"/>
    <lineage>
        <taxon>Bacteria</taxon>
        <taxon>Pseudomonadati</taxon>
        <taxon>Pseudomonadota</taxon>
        <taxon>Gammaproteobacteria</taxon>
        <taxon>Enterobacterales</taxon>
        <taxon>Yersiniaceae</taxon>
        <taxon>Serratia</taxon>
    </lineage>
</organism>
<dbReference type="PROSITE" id="PS50043">
    <property type="entry name" value="HTH_LUXR_2"/>
    <property type="match status" value="1"/>
</dbReference>
<evidence type="ECO:0000256" key="1">
    <source>
        <dbReference type="ARBA" id="ARBA00023015"/>
    </source>
</evidence>
<dbReference type="InterPro" id="IPR016032">
    <property type="entry name" value="Sig_transdc_resp-reg_C-effctor"/>
</dbReference>
<keyword evidence="4" id="KW-0804">Transcription</keyword>
<evidence type="ECO:0000313" key="6">
    <source>
        <dbReference type="EMBL" id="MBI6180582.1"/>
    </source>
</evidence>
<comment type="caution">
    <text evidence="6">The sequence shown here is derived from an EMBL/GenBank/DDBJ whole genome shotgun (WGS) entry which is preliminary data.</text>
</comment>
<dbReference type="Proteomes" id="UP000639004">
    <property type="component" value="Unassembled WGS sequence"/>
</dbReference>
<keyword evidence="7" id="KW-1185">Reference proteome</keyword>
<evidence type="ECO:0000256" key="2">
    <source>
        <dbReference type="ARBA" id="ARBA00023125"/>
    </source>
</evidence>
<evidence type="ECO:0000256" key="4">
    <source>
        <dbReference type="ARBA" id="ARBA00023163"/>
    </source>
</evidence>
<reference evidence="6 7" key="1">
    <citation type="submission" date="2020-12" db="EMBL/GenBank/DDBJ databases">
        <title>Enhanced detection system for hospital associated transmission using whole genome sequencing surveillance.</title>
        <authorList>
            <person name="Harrison L.H."/>
            <person name="Van Tyne D."/>
            <person name="Marsh J.W."/>
            <person name="Griffith M.P."/>
            <person name="Snyder D.J."/>
            <person name="Cooper V.S."/>
            <person name="Mustapha M."/>
        </authorList>
    </citation>
    <scope>NUCLEOTIDE SEQUENCE [LARGE SCALE GENOMIC DNA]</scope>
    <source>
        <strain evidence="6 7">SER00238</strain>
    </source>
</reference>
<dbReference type="PANTHER" id="PTHR44688">
    <property type="entry name" value="DNA-BINDING TRANSCRIPTIONAL ACTIVATOR DEVR_DOSR"/>
    <property type="match status" value="1"/>
</dbReference>
<keyword evidence="1" id="KW-0805">Transcription regulation</keyword>
<evidence type="ECO:0000313" key="7">
    <source>
        <dbReference type="Proteomes" id="UP000639004"/>
    </source>
</evidence>
<sequence>MKDQVSIAIYDEDQYFSLGLKNLLLDYFSRRNISVNIDDEQNGRENHIELIFSSASEKARHLPYHLDSDTHSAAKMFFHIGTPGRCREIRGGCGWRYAGSLPRRASYDAFDEMLTGALARRSPGERLERCPSCAGKYLSSREKQVMTYLRQGFSQSQVAARMQLSVKTVHSHKRSLMQKMALKNKHDFIYWLIQ</sequence>
<dbReference type="Gene3D" id="1.10.10.10">
    <property type="entry name" value="Winged helix-like DNA-binding domain superfamily/Winged helix DNA-binding domain"/>
    <property type="match status" value="1"/>
</dbReference>
<dbReference type="SMART" id="SM00421">
    <property type="entry name" value="HTH_LUXR"/>
    <property type="match status" value="1"/>
</dbReference>
<dbReference type="PRINTS" id="PR00038">
    <property type="entry name" value="HTHLUXR"/>
</dbReference>
<keyword evidence="2" id="KW-0238">DNA-binding</keyword>
<dbReference type="CDD" id="cd06170">
    <property type="entry name" value="LuxR_C_like"/>
    <property type="match status" value="1"/>
</dbReference>
<name>A0ABS0TR30_SERPR</name>
<gene>
    <name evidence="6" type="ORF">JEQ07_09235</name>
</gene>
<protein>
    <submittedName>
        <fullName evidence="6">Response regulator transcription factor</fullName>
    </submittedName>
</protein>
<dbReference type="PANTHER" id="PTHR44688:SF16">
    <property type="entry name" value="DNA-BINDING TRANSCRIPTIONAL ACTIVATOR DEVR_DOSR"/>
    <property type="match status" value="1"/>
</dbReference>
<dbReference type="RefSeq" id="WP_198642282.1">
    <property type="nucleotide sequence ID" value="NZ_CAMITK010000006.1"/>
</dbReference>
<dbReference type="InterPro" id="IPR000792">
    <property type="entry name" value="Tscrpt_reg_LuxR_C"/>
</dbReference>
<dbReference type="Pfam" id="PF00196">
    <property type="entry name" value="GerE"/>
    <property type="match status" value="1"/>
</dbReference>
<evidence type="ECO:0000259" key="5">
    <source>
        <dbReference type="PROSITE" id="PS50043"/>
    </source>
</evidence>
<keyword evidence="3" id="KW-0010">Activator</keyword>
<proteinExistence type="predicted"/>
<feature type="domain" description="HTH luxR-type" evidence="5">
    <location>
        <begin position="131"/>
        <end position="194"/>
    </location>
</feature>
<evidence type="ECO:0000256" key="3">
    <source>
        <dbReference type="ARBA" id="ARBA00023159"/>
    </source>
</evidence>
<dbReference type="InterPro" id="IPR036388">
    <property type="entry name" value="WH-like_DNA-bd_sf"/>
</dbReference>
<accession>A0ABS0TR30</accession>
<dbReference type="SUPFAM" id="SSF46894">
    <property type="entry name" value="C-terminal effector domain of the bipartite response regulators"/>
    <property type="match status" value="1"/>
</dbReference>
<dbReference type="EMBL" id="JAEHSL010000005">
    <property type="protein sequence ID" value="MBI6180582.1"/>
    <property type="molecule type" value="Genomic_DNA"/>
</dbReference>